<feature type="compositionally biased region" description="Low complexity" evidence="1">
    <location>
        <begin position="164"/>
        <end position="188"/>
    </location>
</feature>
<feature type="domain" description="Trematode PH-like" evidence="2">
    <location>
        <begin position="13"/>
        <end position="134"/>
    </location>
</feature>
<feature type="compositionally biased region" description="Basic residues" evidence="1">
    <location>
        <begin position="485"/>
        <end position="497"/>
    </location>
</feature>
<feature type="compositionally biased region" description="Polar residues" evidence="1">
    <location>
        <begin position="460"/>
        <end position="469"/>
    </location>
</feature>
<feature type="compositionally biased region" description="Polar residues" evidence="1">
    <location>
        <begin position="270"/>
        <end position="291"/>
    </location>
</feature>
<feature type="compositionally biased region" description="Low complexity" evidence="1">
    <location>
        <begin position="239"/>
        <end position="257"/>
    </location>
</feature>
<evidence type="ECO:0000259" key="2">
    <source>
        <dbReference type="Pfam" id="PF25356"/>
    </source>
</evidence>
<sequence length="497" mass="53778">MTTIKPLEGSKPNQPVYIKEVVQIYGPVPIKPKGTFNAADAQHALKKLVDAKKSVKSKMIAEADSIQLKKKGAFGKSSKLKALPYSSVKSFYQFTDSPGCMVVGIEGKDIPKQYVVFGMPSVDKVSRLAEVLQTGLWAPKNNLKNKVPALQVPEEEDKKEPVKDTSSSSSSSSSSSRSRSSSPQPQRSAHSPVRTMTEDTSEPLTSSEENIAAAAVATTTHSTRDSPIPPTPILRTPVRRSSTSSSSSSSSSRSSSSHAPKQPVAFAPSVSRSMSSTPNAPSISRTPTIQTPVSRSSRSPSPKPAPKPVPPPAQTKPAPPPAKAPSTEPPKQTPQKDTTHYVQYQPQNEVQPQANSSSKKPACSQPVFSNSESDSESEEIHRIRSNKRRTLVPSGGVFLIADRKSHRLRNNSIPLDSSPAEMHRSSSIYLFQAHGSSSSSSDSDSSSDDEYEVRKIRTRPNYTFTRSANSSSSSSSSDDEDERKSKRPVVYRIPIKH</sequence>
<proteinExistence type="predicted"/>
<dbReference type="OrthoDB" id="6265833at2759"/>
<accession>A0A0R3UQE0</accession>
<evidence type="ECO:0000313" key="5">
    <source>
        <dbReference type="WBParaSite" id="MCU_011144-RA"/>
    </source>
</evidence>
<dbReference type="AlphaFoldDB" id="A0A0R3UQE0"/>
<dbReference type="EMBL" id="UXSR01005985">
    <property type="protein sequence ID" value="VDD84093.1"/>
    <property type="molecule type" value="Genomic_DNA"/>
</dbReference>
<dbReference type="WBParaSite" id="MCU_011144-RA">
    <property type="protein sequence ID" value="MCU_011144-RA"/>
    <property type="gene ID" value="MCU_011144"/>
</dbReference>
<feature type="compositionally biased region" description="Pro residues" evidence="1">
    <location>
        <begin position="301"/>
        <end position="332"/>
    </location>
</feature>
<evidence type="ECO:0000313" key="4">
    <source>
        <dbReference type="Proteomes" id="UP000267029"/>
    </source>
</evidence>
<gene>
    <name evidence="3" type="ORF">MCOS_LOCUS10096</name>
</gene>
<name>A0A0R3UQE0_MESCO</name>
<evidence type="ECO:0000256" key="1">
    <source>
        <dbReference type="SAM" id="MobiDB-lite"/>
    </source>
</evidence>
<dbReference type="STRING" id="53468.A0A0R3UQE0"/>
<dbReference type="InterPro" id="IPR057376">
    <property type="entry name" value="PH_trem"/>
</dbReference>
<dbReference type="Pfam" id="PF25356">
    <property type="entry name" value="PH_trem"/>
    <property type="match status" value="1"/>
</dbReference>
<reference evidence="3 4" key="1">
    <citation type="submission" date="2018-10" db="EMBL/GenBank/DDBJ databases">
        <authorList>
            <consortium name="Pathogen Informatics"/>
        </authorList>
    </citation>
    <scope>NUCLEOTIDE SEQUENCE [LARGE SCALE GENOMIC DNA]</scope>
</reference>
<evidence type="ECO:0000313" key="3">
    <source>
        <dbReference type="EMBL" id="VDD84093.1"/>
    </source>
</evidence>
<keyword evidence="4" id="KW-1185">Reference proteome</keyword>
<dbReference type="Proteomes" id="UP000267029">
    <property type="component" value="Unassembled WGS sequence"/>
</dbReference>
<reference evidence="5" key="2">
    <citation type="submission" date="2019-11" db="UniProtKB">
        <authorList>
            <consortium name="WormBaseParasite"/>
        </authorList>
    </citation>
    <scope>IDENTIFICATION</scope>
</reference>
<protein>
    <submittedName>
        <fullName evidence="5">Nascent polypeptide-associated complex subunit alpha, muscle-specific form-like</fullName>
    </submittedName>
</protein>
<feature type="compositionally biased region" description="Polar residues" evidence="1">
    <location>
        <begin position="333"/>
        <end position="359"/>
    </location>
</feature>
<organism evidence="3 4">
    <name type="scientific">Mesocestoides corti</name>
    <name type="common">Flatworm</name>
    <dbReference type="NCBI Taxonomy" id="53468"/>
    <lineage>
        <taxon>Eukaryota</taxon>
        <taxon>Metazoa</taxon>
        <taxon>Spiralia</taxon>
        <taxon>Lophotrochozoa</taxon>
        <taxon>Platyhelminthes</taxon>
        <taxon>Cestoda</taxon>
        <taxon>Eucestoda</taxon>
        <taxon>Cyclophyllidea</taxon>
        <taxon>Mesocestoididae</taxon>
        <taxon>Mesocestoides</taxon>
    </lineage>
</organism>
<feature type="region of interest" description="Disordered" evidence="1">
    <location>
        <begin position="147"/>
        <end position="497"/>
    </location>
</feature>